<dbReference type="EMBL" id="CP070496">
    <property type="protein sequence ID" value="QSB06409.1"/>
    <property type="molecule type" value="Genomic_DNA"/>
</dbReference>
<dbReference type="PROSITE" id="PS00394">
    <property type="entry name" value="DNA_PHOTOLYASES_1_1"/>
    <property type="match status" value="1"/>
</dbReference>
<evidence type="ECO:0000313" key="9">
    <source>
        <dbReference type="Proteomes" id="UP000662939"/>
    </source>
</evidence>
<evidence type="ECO:0000259" key="7">
    <source>
        <dbReference type="PROSITE" id="PS51645"/>
    </source>
</evidence>
<gene>
    <name evidence="8" type="ORF">JQS30_05765</name>
</gene>
<proteinExistence type="inferred from homology"/>
<feature type="binding site" evidence="4">
    <location>
        <position position="212"/>
    </location>
    <ligand>
        <name>FAD</name>
        <dbReference type="ChEBI" id="CHEBI:57692"/>
    </ligand>
</feature>
<dbReference type="GO" id="GO:0009416">
    <property type="term" value="P:response to light stimulus"/>
    <property type="evidence" value="ECO:0007669"/>
    <property type="project" value="TreeGrafter"/>
</dbReference>
<dbReference type="InterPro" id="IPR036155">
    <property type="entry name" value="Crypto/Photolyase_N_sf"/>
</dbReference>
<dbReference type="InterPro" id="IPR002081">
    <property type="entry name" value="Cryptochrome/DNA_photolyase_1"/>
</dbReference>
<comment type="cofactor">
    <cofactor evidence="4">
        <name>FAD</name>
        <dbReference type="ChEBI" id="CHEBI:57692"/>
    </cofactor>
    <text evidence="4">Binds 1 FAD per subunit.</text>
</comment>
<dbReference type="GO" id="GO:0071949">
    <property type="term" value="F:FAD binding"/>
    <property type="evidence" value="ECO:0007669"/>
    <property type="project" value="TreeGrafter"/>
</dbReference>
<feature type="domain" description="Photolyase/cryptochrome alpha/beta" evidence="7">
    <location>
        <begin position="2"/>
        <end position="127"/>
    </location>
</feature>
<feature type="site" description="Electron transfer via tryptophanyl radical" evidence="5">
    <location>
        <position position="359"/>
    </location>
</feature>
<evidence type="ECO:0000256" key="6">
    <source>
        <dbReference type="RuleBase" id="RU004182"/>
    </source>
</evidence>
<protein>
    <submittedName>
        <fullName evidence="8">Deoxyribodipyrimidine photo-lyase</fullName>
    </submittedName>
</protein>
<evidence type="ECO:0000256" key="1">
    <source>
        <dbReference type="ARBA" id="ARBA00022630"/>
    </source>
</evidence>
<keyword evidence="2 4" id="KW-0274">FAD</keyword>
<dbReference type="PANTHER" id="PTHR11455:SF9">
    <property type="entry name" value="CRYPTOCHROME CIRCADIAN CLOCK 5 ISOFORM X1"/>
    <property type="match status" value="1"/>
</dbReference>
<evidence type="ECO:0000256" key="2">
    <source>
        <dbReference type="ARBA" id="ARBA00022827"/>
    </source>
</evidence>
<dbReference type="GO" id="GO:0003904">
    <property type="term" value="F:deoxyribodipyrimidine photo-lyase activity"/>
    <property type="evidence" value="ECO:0007669"/>
    <property type="project" value="TreeGrafter"/>
</dbReference>
<evidence type="ECO:0000313" key="8">
    <source>
        <dbReference type="EMBL" id="QSB06409.1"/>
    </source>
</evidence>
<feature type="site" description="Electron transfer via tryptophanyl radical" evidence="5">
    <location>
        <position position="336"/>
    </location>
</feature>
<dbReference type="Pfam" id="PF03441">
    <property type="entry name" value="FAD_binding_7"/>
    <property type="match status" value="1"/>
</dbReference>
<keyword evidence="3 6" id="KW-0157">Chromophore</keyword>
<keyword evidence="1 4" id="KW-0285">Flavoprotein</keyword>
<dbReference type="InterPro" id="IPR014729">
    <property type="entry name" value="Rossmann-like_a/b/a_fold"/>
</dbReference>
<dbReference type="InterPro" id="IPR006050">
    <property type="entry name" value="DNA_photolyase_N"/>
</dbReference>
<dbReference type="Gene3D" id="1.25.40.80">
    <property type="match status" value="1"/>
</dbReference>
<dbReference type="SUPFAM" id="SSF48173">
    <property type="entry name" value="Cryptochrome/photolyase FAD-binding domain"/>
    <property type="match status" value="1"/>
</dbReference>
<feature type="site" description="Electron transfer via tryptophanyl radical" evidence="5">
    <location>
        <position position="283"/>
    </location>
</feature>
<accession>A0A895XSW3</accession>
<comment type="similarity">
    <text evidence="6">Belongs to the DNA photolyase family.</text>
</comment>
<dbReference type="SUPFAM" id="SSF52425">
    <property type="entry name" value="Cryptochrome/photolyase, N-terminal domain"/>
    <property type="match status" value="1"/>
</dbReference>
<dbReference type="GO" id="GO:0006950">
    <property type="term" value="P:response to stress"/>
    <property type="evidence" value="ECO:0007669"/>
    <property type="project" value="UniProtKB-ARBA"/>
</dbReference>
<dbReference type="InterPro" id="IPR005101">
    <property type="entry name" value="Cryptochr/Photolyase_FAD-bd"/>
</dbReference>
<feature type="binding site" evidence="4">
    <location>
        <begin position="254"/>
        <end position="261"/>
    </location>
    <ligand>
        <name>FAD</name>
        <dbReference type="ChEBI" id="CHEBI:57692"/>
    </ligand>
</feature>
<dbReference type="RefSeq" id="WP_213172418.1">
    <property type="nucleotide sequence ID" value="NZ_CP070496.1"/>
</dbReference>
<dbReference type="Gene3D" id="1.10.579.10">
    <property type="entry name" value="DNA Cyclobutane Dipyrimidine Photolyase, subunit A, domain 3"/>
    <property type="match status" value="1"/>
</dbReference>
<evidence type="ECO:0000256" key="5">
    <source>
        <dbReference type="PIRSR" id="PIRSR602081-2"/>
    </source>
</evidence>
<dbReference type="GO" id="GO:0003677">
    <property type="term" value="F:DNA binding"/>
    <property type="evidence" value="ECO:0007669"/>
    <property type="project" value="TreeGrafter"/>
</dbReference>
<organism evidence="8 9">
    <name type="scientific">Natronoglycomyces albus</name>
    <dbReference type="NCBI Taxonomy" id="2811108"/>
    <lineage>
        <taxon>Bacteria</taxon>
        <taxon>Bacillati</taxon>
        <taxon>Actinomycetota</taxon>
        <taxon>Actinomycetes</taxon>
        <taxon>Glycomycetales</taxon>
        <taxon>Glycomycetaceae</taxon>
        <taxon>Natronoglycomyces</taxon>
    </lineage>
</organism>
<sequence length="397" mass="45192">MRTIVVLFTRDLRVHDNPALASAARAAERVVPLYVADPADNHSHIRETFLAHSIADLRESLRKLGADLLIRQGDRVEQTLRVCQQTRANGVAVMDDFGQRAQAWRDRLRLECERLGAPLREFDSATVLAPGDVVPTGGSDHYKVFTPYWRAWSAARWRDVVETPRRLELPEGLTGTDHRTIWGEREVNQDFPGGEAAALNRSEKWLQTAANYADIHDDLSADATSRLSPYLHFGCISARALAEDEWAPEAMVRQLCWRDFYHQVLAAFPTLATEAYRTANDEWADDPEALQAWQWGKTGVPIVDAGMRQLLQEGWMHNRARLITASFLTKIQGLDWRAGAAWFDRHLLDADEANNYGNWQWTAGTGNDTKPYRRFNPDRQAQRFDPDGVYTNRWLQG</sequence>
<dbReference type="GO" id="GO:0006139">
    <property type="term" value="P:nucleobase-containing compound metabolic process"/>
    <property type="evidence" value="ECO:0007669"/>
    <property type="project" value="UniProtKB-ARBA"/>
</dbReference>
<dbReference type="PRINTS" id="PR00147">
    <property type="entry name" value="DNAPHOTLYASE"/>
</dbReference>
<dbReference type="Pfam" id="PF00875">
    <property type="entry name" value="DNA_photolyase"/>
    <property type="match status" value="1"/>
</dbReference>
<feature type="binding site" evidence="4">
    <location>
        <begin position="349"/>
        <end position="351"/>
    </location>
    <ligand>
        <name>FAD</name>
        <dbReference type="ChEBI" id="CHEBI:57692"/>
    </ligand>
</feature>
<dbReference type="Gene3D" id="3.40.50.620">
    <property type="entry name" value="HUPs"/>
    <property type="match status" value="1"/>
</dbReference>
<keyword evidence="9" id="KW-1185">Reference proteome</keyword>
<name>A0A895XSW3_9ACTN</name>
<dbReference type="InterPro" id="IPR036134">
    <property type="entry name" value="Crypto/Photolyase_FAD-like_sf"/>
</dbReference>
<evidence type="ECO:0000256" key="4">
    <source>
        <dbReference type="PIRSR" id="PIRSR602081-1"/>
    </source>
</evidence>
<dbReference type="KEGG" id="nav:JQS30_05765"/>
<dbReference type="Proteomes" id="UP000662939">
    <property type="component" value="Chromosome"/>
</dbReference>
<evidence type="ECO:0000256" key="3">
    <source>
        <dbReference type="ARBA" id="ARBA00022991"/>
    </source>
</evidence>
<dbReference type="PROSITE" id="PS51645">
    <property type="entry name" value="PHR_CRY_ALPHA_BETA"/>
    <property type="match status" value="1"/>
</dbReference>
<dbReference type="AlphaFoldDB" id="A0A895XSW3"/>
<feature type="binding site" evidence="4">
    <location>
        <begin position="224"/>
        <end position="228"/>
    </location>
    <ligand>
        <name>FAD</name>
        <dbReference type="ChEBI" id="CHEBI:57692"/>
    </ligand>
</feature>
<reference evidence="8" key="1">
    <citation type="submission" date="2021-02" db="EMBL/GenBank/DDBJ databases">
        <title>Natronoglycomyces albus gen. nov., sp. nov, a haloalkaliphilic actinobacterium from a soda solonchak soil.</title>
        <authorList>
            <person name="Sorokin D.Y."/>
            <person name="Khijniak T.V."/>
            <person name="Zakharycheva A.P."/>
            <person name="Boueva O.V."/>
            <person name="Ariskina E.V."/>
            <person name="Hahnke R.L."/>
            <person name="Bunk B."/>
            <person name="Sproer C."/>
            <person name="Schumann P."/>
            <person name="Evtushenko L.I."/>
            <person name="Kublanov I.V."/>
        </authorList>
    </citation>
    <scope>NUCLEOTIDE SEQUENCE</scope>
    <source>
        <strain evidence="8">DSM 106290</strain>
    </source>
</reference>
<dbReference type="PANTHER" id="PTHR11455">
    <property type="entry name" value="CRYPTOCHROME"/>
    <property type="match status" value="1"/>
</dbReference>
<dbReference type="InterPro" id="IPR018394">
    <property type="entry name" value="DNA_photolyase_1_CS_C"/>
</dbReference>